<evidence type="ECO:0000313" key="2">
    <source>
        <dbReference type="EMBL" id="KAK3176653.1"/>
    </source>
</evidence>
<gene>
    <name evidence="2" type="ORF">OEA41_007976</name>
</gene>
<evidence type="ECO:0000259" key="1">
    <source>
        <dbReference type="Pfam" id="PF06985"/>
    </source>
</evidence>
<accession>A0AAE0DNF8</accession>
<reference evidence="2" key="1">
    <citation type="submission" date="2022-11" db="EMBL/GenBank/DDBJ databases">
        <title>Chromosomal genome sequence assembly and mating type (MAT) locus characterization of the leprose asexual lichenized fungus Lepraria neglecta (Nyl.) Erichsen.</title>
        <authorList>
            <person name="Allen J.L."/>
            <person name="Pfeffer B."/>
        </authorList>
    </citation>
    <scope>NUCLEOTIDE SEQUENCE</scope>
    <source>
        <strain evidence="2">Allen 5258</strain>
    </source>
</reference>
<dbReference type="Proteomes" id="UP001276659">
    <property type="component" value="Unassembled WGS sequence"/>
</dbReference>
<dbReference type="PANTHER" id="PTHR33112:SF9">
    <property type="entry name" value="HETEROKARYON INCOMPATIBILITY DOMAIN-CONTAINING PROTEIN"/>
    <property type="match status" value="1"/>
</dbReference>
<dbReference type="EMBL" id="JASNWA010000004">
    <property type="protein sequence ID" value="KAK3176653.1"/>
    <property type="molecule type" value="Genomic_DNA"/>
</dbReference>
<sequence length="660" mass="76481">MEDDTGRTLSDIYKSSTQMLVKQIVEIQRHTTSRNGSKVWAERLRFVDISGVITEDVNHSRKRRRTTRNDRDYPFDNHSVRVLRLTDRLPVSRNPYVAISWRWNSDLPLGQGAAGHRYQIQRPKEQPHHSKVPDIYFDRAIRFAQARGIHLLWIDKECIYQENEEDQATGIQGMDLVYRDCKVSLGLLEVELQSQQQLKSLSELLGLKLIDETGPRFREGVPKGQISRILDILGLIISDERWERTWIFQEDHCASSNMLLLVRHVSSLYKDKVFGDLPGELQIRCAQFRKATTMFCIACDVVKQAYPHDLLSKVKQYNIWNQGHGRGRDPKPGNRQLNRVSTDSAELPHLPASSLSILRDIKARRNHVVADRLAIFANCRQYLTRLDVTNLTRADYGLSACFLCLYLLNGEIMTNFVKDRSSEPSQDPKDVLNGSIYEFLERFSLTFDPPCYKFRQSFIDNHCRFGTVKLTSHGTETRGRLWEINETIAFTNSDRHKIKIHDTESEYSSFGFNDCALPVLLRRLKSLKHYSLESEFSNYLTNRQPKLFIHEMIRAVLKGLRHGKALRLARLVGELHALGIFVGDRNDVQNSERIMAFTSFSKKKDKIVSIEVQHDGNSTYGLKRLYTRSWINGVYFAYGRPQEKYLFPWPFAHSYEELAC</sequence>
<dbReference type="PANTHER" id="PTHR33112">
    <property type="entry name" value="DOMAIN PROTEIN, PUTATIVE-RELATED"/>
    <property type="match status" value="1"/>
</dbReference>
<comment type="caution">
    <text evidence="2">The sequence shown here is derived from an EMBL/GenBank/DDBJ whole genome shotgun (WGS) entry which is preliminary data.</text>
</comment>
<organism evidence="2 3">
    <name type="scientific">Lepraria neglecta</name>
    <dbReference type="NCBI Taxonomy" id="209136"/>
    <lineage>
        <taxon>Eukaryota</taxon>
        <taxon>Fungi</taxon>
        <taxon>Dikarya</taxon>
        <taxon>Ascomycota</taxon>
        <taxon>Pezizomycotina</taxon>
        <taxon>Lecanoromycetes</taxon>
        <taxon>OSLEUM clade</taxon>
        <taxon>Lecanoromycetidae</taxon>
        <taxon>Lecanorales</taxon>
        <taxon>Lecanorineae</taxon>
        <taxon>Stereocaulaceae</taxon>
        <taxon>Lepraria</taxon>
    </lineage>
</organism>
<dbReference type="Pfam" id="PF06985">
    <property type="entry name" value="HET"/>
    <property type="match status" value="1"/>
</dbReference>
<dbReference type="AlphaFoldDB" id="A0AAE0DNF8"/>
<dbReference type="InterPro" id="IPR010730">
    <property type="entry name" value="HET"/>
</dbReference>
<feature type="domain" description="Heterokaryon incompatibility" evidence="1">
    <location>
        <begin position="96"/>
        <end position="250"/>
    </location>
</feature>
<proteinExistence type="predicted"/>
<evidence type="ECO:0000313" key="3">
    <source>
        <dbReference type="Proteomes" id="UP001276659"/>
    </source>
</evidence>
<keyword evidence="3" id="KW-1185">Reference proteome</keyword>
<name>A0AAE0DNF8_9LECA</name>
<protein>
    <recommendedName>
        <fullName evidence="1">Heterokaryon incompatibility domain-containing protein</fullName>
    </recommendedName>
</protein>